<proteinExistence type="predicted"/>
<comment type="caution">
    <text evidence="2">The sequence shown here is derived from an EMBL/GenBank/DDBJ whole genome shotgun (WGS) entry which is preliminary data.</text>
</comment>
<evidence type="ECO:0000256" key="1">
    <source>
        <dbReference type="SAM" id="MobiDB-lite"/>
    </source>
</evidence>
<name>A0A1Q9CEH4_SYMMI</name>
<evidence type="ECO:0000313" key="2">
    <source>
        <dbReference type="EMBL" id="OLP81296.1"/>
    </source>
</evidence>
<feature type="compositionally biased region" description="Low complexity" evidence="1">
    <location>
        <begin position="29"/>
        <end position="51"/>
    </location>
</feature>
<evidence type="ECO:0000313" key="3">
    <source>
        <dbReference type="Proteomes" id="UP000186817"/>
    </source>
</evidence>
<feature type="region of interest" description="Disordered" evidence="1">
    <location>
        <begin position="22"/>
        <end position="88"/>
    </location>
</feature>
<evidence type="ECO:0008006" key="4">
    <source>
        <dbReference type="Google" id="ProtNLM"/>
    </source>
</evidence>
<sequence length="348" mass="38988">MEKVQRTPLKFLIVARLMHAGRRPAASVPEPKAPANPAASAPPAGAGSPEAWRMDKEKYQDLHRLPGGRQPPRDFRMGPYAHTMRKDPETGKVYPVGRFFASPREEQLATEKRQKKCKRVIRERIRQEYGLPKGWEHEIEEDGDLLCSPVPTLPGLIVSCWRKPRQKAPRWSRRPPEVEIVALHVDCSLKVTAQQNGADSLLLPMAHRVVTWGPSIFLYRLENAVLTYNIGGISGEAYPVFCDWLVRQREADIVLVQELHWGCGQTEGTWLIGKWQAVVSADPANRFCGVGICSRGKSAGAAEHLESFARMDFSHIPTSHDHTAYCQQHTRGEVVNYGLTAEGHAEPD</sequence>
<organism evidence="2 3">
    <name type="scientific">Symbiodinium microadriaticum</name>
    <name type="common">Dinoflagellate</name>
    <name type="synonym">Zooxanthella microadriatica</name>
    <dbReference type="NCBI Taxonomy" id="2951"/>
    <lineage>
        <taxon>Eukaryota</taxon>
        <taxon>Sar</taxon>
        <taxon>Alveolata</taxon>
        <taxon>Dinophyceae</taxon>
        <taxon>Suessiales</taxon>
        <taxon>Symbiodiniaceae</taxon>
        <taxon>Symbiodinium</taxon>
    </lineage>
</organism>
<gene>
    <name evidence="2" type="ORF">AK812_SmicGene38185</name>
</gene>
<dbReference type="Proteomes" id="UP000186817">
    <property type="component" value="Unassembled WGS sequence"/>
</dbReference>
<dbReference type="AlphaFoldDB" id="A0A1Q9CEH4"/>
<keyword evidence="3" id="KW-1185">Reference proteome</keyword>
<dbReference type="SUPFAM" id="SSF56219">
    <property type="entry name" value="DNase I-like"/>
    <property type="match status" value="1"/>
</dbReference>
<dbReference type="InterPro" id="IPR036691">
    <property type="entry name" value="Endo/exonu/phosph_ase_sf"/>
</dbReference>
<reference evidence="2 3" key="1">
    <citation type="submission" date="2016-02" db="EMBL/GenBank/DDBJ databases">
        <title>Genome analysis of coral dinoflagellate symbionts highlights evolutionary adaptations to a symbiotic lifestyle.</title>
        <authorList>
            <person name="Aranda M."/>
            <person name="Li Y."/>
            <person name="Liew Y.J."/>
            <person name="Baumgarten S."/>
            <person name="Simakov O."/>
            <person name="Wilson M."/>
            <person name="Piel J."/>
            <person name="Ashoor H."/>
            <person name="Bougouffa S."/>
            <person name="Bajic V.B."/>
            <person name="Ryu T."/>
            <person name="Ravasi T."/>
            <person name="Bayer T."/>
            <person name="Micklem G."/>
            <person name="Kim H."/>
            <person name="Bhak J."/>
            <person name="Lajeunesse T.C."/>
            <person name="Voolstra C.R."/>
        </authorList>
    </citation>
    <scope>NUCLEOTIDE SEQUENCE [LARGE SCALE GENOMIC DNA]</scope>
    <source>
        <strain evidence="2 3">CCMP2467</strain>
    </source>
</reference>
<protein>
    <recommendedName>
        <fullName evidence="4">Endonuclease/exonuclease/phosphatase domain-containing protein</fullName>
    </recommendedName>
</protein>
<dbReference type="EMBL" id="LSRX01001295">
    <property type="protein sequence ID" value="OLP81296.1"/>
    <property type="molecule type" value="Genomic_DNA"/>
</dbReference>
<accession>A0A1Q9CEH4</accession>
<dbReference type="OrthoDB" id="365638at2759"/>
<dbReference type="Gene3D" id="3.60.10.10">
    <property type="entry name" value="Endonuclease/exonuclease/phosphatase"/>
    <property type="match status" value="1"/>
</dbReference>
<feature type="compositionally biased region" description="Basic and acidic residues" evidence="1">
    <location>
        <begin position="52"/>
        <end position="64"/>
    </location>
</feature>